<dbReference type="SUPFAM" id="SSF69000">
    <property type="entry name" value="FAD-dependent thiol oxidase"/>
    <property type="match status" value="1"/>
</dbReference>
<evidence type="ECO:0000259" key="11">
    <source>
        <dbReference type="PROSITE" id="PS51352"/>
    </source>
</evidence>
<evidence type="ECO:0000256" key="1">
    <source>
        <dbReference type="ARBA" id="ARBA00001974"/>
    </source>
</evidence>
<dbReference type="SUPFAM" id="SSF52833">
    <property type="entry name" value="Thioredoxin-like"/>
    <property type="match status" value="1"/>
</dbReference>
<dbReference type="GO" id="GO:0005615">
    <property type="term" value="C:extracellular space"/>
    <property type="evidence" value="ECO:0007669"/>
    <property type="project" value="TreeGrafter"/>
</dbReference>
<dbReference type="InterPro" id="IPR036249">
    <property type="entry name" value="Thioredoxin-like_sf"/>
</dbReference>
<dbReference type="EC" id="1.8.3.2" evidence="8"/>
<dbReference type="AlphaFoldDB" id="A0A7S0WFK3"/>
<feature type="chain" id="PRO_5030984000" description="Sulfhydryl oxidase" evidence="9">
    <location>
        <begin position="26"/>
        <end position="503"/>
    </location>
</feature>
<keyword evidence="4 8" id="KW-0274">FAD</keyword>
<comment type="cofactor">
    <cofactor evidence="1 8">
        <name>FAD</name>
        <dbReference type="ChEBI" id="CHEBI:57692"/>
    </cofactor>
</comment>
<dbReference type="PROSITE" id="PS51352">
    <property type="entry name" value="THIOREDOXIN_2"/>
    <property type="match status" value="1"/>
</dbReference>
<dbReference type="Pfam" id="PF00085">
    <property type="entry name" value="Thioredoxin"/>
    <property type="match status" value="1"/>
</dbReference>
<dbReference type="PROSITE" id="PS00194">
    <property type="entry name" value="THIOREDOXIN_1"/>
    <property type="match status" value="1"/>
</dbReference>
<evidence type="ECO:0000256" key="9">
    <source>
        <dbReference type="SAM" id="SignalP"/>
    </source>
</evidence>
<dbReference type="PROSITE" id="PS51324">
    <property type="entry name" value="ERV_ALR"/>
    <property type="match status" value="1"/>
</dbReference>
<evidence type="ECO:0000256" key="6">
    <source>
        <dbReference type="ARBA" id="ARBA00023157"/>
    </source>
</evidence>
<dbReference type="EMBL" id="HBFA01015815">
    <property type="protein sequence ID" value="CAD8665327.1"/>
    <property type="molecule type" value="Transcribed_RNA"/>
</dbReference>
<dbReference type="InterPro" id="IPR017937">
    <property type="entry name" value="Thioredoxin_CS"/>
</dbReference>
<evidence type="ECO:0000256" key="2">
    <source>
        <dbReference type="ARBA" id="ARBA00022630"/>
    </source>
</evidence>
<feature type="transmembrane region" description="Helical" evidence="8">
    <location>
        <begin position="468"/>
        <end position="486"/>
    </location>
</feature>
<gene>
    <name evidence="12" type="ORF">POBO1169_LOCUS8146</name>
</gene>
<evidence type="ECO:0000256" key="7">
    <source>
        <dbReference type="ARBA" id="ARBA00023180"/>
    </source>
</evidence>
<dbReference type="InterPro" id="IPR039798">
    <property type="entry name" value="Sulfhydryl_oxidase"/>
</dbReference>
<keyword evidence="6" id="KW-1015">Disulfide bond</keyword>
<name>A0A7S0WFK3_9CHLO</name>
<evidence type="ECO:0000259" key="10">
    <source>
        <dbReference type="PROSITE" id="PS51324"/>
    </source>
</evidence>
<keyword evidence="8" id="KW-0472">Membrane</keyword>
<feature type="domain" description="Thioredoxin" evidence="11">
    <location>
        <begin position="21"/>
        <end position="149"/>
    </location>
</feature>
<dbReference type="GO" id="GO:0000139">
    <property type="term" value="C:Golgi membrane"/>
    <property type="evidence" value="ECO:0007669"/>
    <property type="project" value="TreeGrafter"/>
</dbReference>
<dbReference type="Pfam" id="PF04777">
    <property type="entry name" value="Evr1_Alr"/>
    <property type="match status" value="1"/>
</dbReference>
<dbReference type="Gene3D" id="1.20.120.310">
    <property type="entry name" value="ERV/ALR sulfhydryl oxidase domain"/>
    <property type="match status" value="1"/>
</dbReference>
<evidence type="ECO:0000256" key="4">
    <source>
        <dbReference type="ARBA" id="ARBA00022827"/>
    </source>
</evidence>
<feature type="signal peptide" evidence="9">
    <location>
        <begin position="1"/>
        <end position="25"/>
    </location>
</feature>
<evidence type="ECO:0000256" key="8">
    <source>
        <dbReference type="RuleBase" id="RU371123"/>
    </source>
</evidence>
<evidence type="ECO:0000256" key="3">
    <source>
        <dbReference type="ARBA" id="ARBA00022729"/>
    </source>
</evidence>
<dbReference type="PANTHER" id="PTHR22897">
    <property type="entry name" value="QUIESCIN Q6-RELATED SULFHYDRYL OXIDASE"/>
    <property type="match status" value="1"/>
</dbReference>
<dbReference type="InterPro" id="IPR036774">
    <property type="entry name" value="ERV/ALR_sulphydryl_oxid_sf"/>
</dbReference>
<comment type="catalytic activity">
    <reaction evidence="8">
        <text>2 R'C(R)SH + O2 = R'C(R)S-S(R)CR' + H2O2</text>
        <dbReference type="Rhea" id="RHEA:17357"/>
        <dbReference type="ChEBI" id="CHEBI:15379"/>
        <dbReference type="ChEBI" id="CHEBI:16240"/>
        <dbReference type="ChEBI" id="CHEBI:16520"/>
        <dbReference type="ChEBI" id="CHEBI:17412"/>
        <dbReference type="EC" id="1.8.3.2"/>
    </reaction>
</comment>
<keyword evidence="7" id="KW-0325">Glycoprotein</keyword>
<dbReference type="InterPro" id="IPR017905">
    <property type="entry name" value="ERV/ALR_sulphydryl_oxidase"/>
</dbReference>
<keyword evidence="8" id="KW-1133">Transmembrane helix</keyword>
<evidence type="ECO:0000313" key="12">
    <source>
        <dbReference type="EMBL" id="CAD8665327.1"/>
    </source>
</evidence>
<dbReference type="Gene3D" id="3.40.30.10">
    <property type="entry name" value="Glutaredoxin"/>
    <property type="match status" value="1"/>
</dbReference>
<proteinExistence type="predicted"/>
<organism evidence="12">
    <name type="scientific">Pyramimonas obovata</name>
    <dbReference type="NCBI Taxonomy" id="1411642"/>
    <lineage>
        <taxon>Eukaryota</taxon>
        <taxon>Viridiplantae</taxon>
        <taxon>Chlorophyta</taxon>
        <taxon>Pyramimonadophyceae</taxon>
        <taxon>Pyramimonadales</taxon>
        <taxon>Pyramimonadaceae</taxon>
        <taxon>Pyramimonas</taxon>
        <taxon>Pyramimonas incertae sedis</taxon>
    </lineage>
</organism>
<feature type="domain" description="ERV/ALR sulfhydryl oxidase" evidence="10">
    <location>
        <begin position="282"/>
        <end position="388"/>
    </location>
</feature>
<accession>A0A7S0WFK3</accession>
<evidence type="ECO:0000256" key="5">
    <source>
        <dbReference type="ARBA" id="ARBA00023002"/>
    </source>
</evidence>
<keyword evidence="2 8" id="KW-0285">Flavoprotein</keyword>
<protein>
    <recommendedName>
        <fullName evidence="8">Sulfhydryl oxidase</fullName>
        <ecNumber evidence="8">1.8.3.2</ecNumber>
    </recommendedName>
</protein>
<dbReference type="InterPro" id="IPR013766">
    <property type="entry name" value="Thioredoxin_domain"/>
</dbReference>
<dbReference type="PANTHER" id="PTHR22897:SF8">
    <property type="entry name" value="SULFHYDRYL OXIDASE"/>
    <property type="match status" value="1"/>
</dbReference>
<dbReference type="CDD" id="cd02961">
    <property type="entry name" value="PDI_a_family"/>
    <property type="match status" value="1"/>
</dbReference>
<reference evidence="12" key="1">
    <citation type="submission" date="2021-01" db="EMBL/GenBank/DDBJ databases">
        <authorList>
            <person name="Corre E."/>
            <person name="Pelletier E."/>
            <person name="Niang G."/>
            <person name="Scheremetjew M."/>
            <person name="Finn R."/>
            <person name="Kale V."/>
            <person name="Holt S."/>
            <person name="Cochrane G."/>
            <person name="Meng A."/>
            <person name="Brown T."/>
            <person name="Cohen L."/>
        </authorList>
    </citation>
    <scope>NUCLEOTIDE SEQUENCE</scope>
    <source>
        <strain evidence="12">CCMP722</strain>
    </source>
</reference>
<keyword evidence="3 9" id="KW-0732">Signal</keyword>
<dbReference type="GO" id="GO:0016971">
    <property type="term" value="F:flavin-dependent sulfhydryl oxidase activity"/>
    <property type="evidence" value="ECO:0007669"/>
    <property type="project" value="InterPro"/>
</dbReference>
<dbReference type="GO" id="GO:0006457">
    <property type="term" value="P:protein folding"/>
    <property type="evidence" value="ECO:0007669"/>
    <property type="project" value="TreeGrafter"/>
</dbReference>
<dbReference type="GO" id="GO:0003756">
    <property type="term" value="F:protein disulfide isomerase activity"/>
    <property type="evidence" value="ECO:0007669"/>
    <property type="project" value="TreeGrafter"/>
</dbReference>
<sequence length="503" mass="55483">MTVDPLSFRWLLPVILLASLTLVSSEKAAFTIELTTENFNQTLSGIPSSAFALIEFFAPWCPHCQRFKPQYEKVAALFNTEPRTTPDIMVFNVDCVAQGELCTRYDVKAYPAILFGPPKSFETNGQGAQKLNNANTADDVMKFINNRLGQNFVLSTDTTYGNTYNSLGEQLKPLENLTASMQVSLADVEKATVLSYEYMFSSKLLVPHNRRAFVQWTTLLANNHPVPRCRAGCRHLLSSLEEVWPERNSSGSPPPGPLPALQRWRVCGRHRTDGDWQGCKGSAPTTRGYSCGLWSLFHTLSASAEESEADAGFKWMQGVKAFVGTFFTCQVCNTHFMAMASTADAARVSTRKDAVLWMWQAHNQVNLRLAKEEAATDTGDPAFPKMQWPSPASCPPCRTTEVLHMDQASQDGADWNMDAMYEYLLWYYGEGKRPAGVALPARDPRPGPAVAVAAGHPRWGGAGQVSHVLLMAASGVGLVVCAYVWLRSMRNSLAKNKKGLLPP</sequence>
<keyword evidence="5 8" id="KW-0560">Oxidoreductase</keyword>
<keyword evidence="8" id="KW-0812">Transmembrane</keyword>